<dbReference type="EMBL" id="JAWPEI010000032">
    <property type="protein sequence ID" value="KAK4707026.1"/>
    <property type="molecule type" value="Genomic_DNA"/>
</dbReference>
<proteinExistence type="predicted"/>
<sequence>MFIGAGLILFPMETKSSGRMWAFQSVVLLSIVMIFSIYLFIQQINSNFVY</sequence>
<gene>
    <name evidence="2" type="ORF">R3W88_033413</name>
</gene>
<comment type="caution">
    <text evidence="2">The sequence shown here is derived from an EMBL/GenBank/DDBJ whole genome shotgun (WGS) entry which is preliminary data.</text>
</comment>
<name>A0AAV9K120_9SOLN</name>
<evidence type="ECO:0000313" key="2">
    <source>
        <dbReference type="EMBL" id="KAK4707026.1"/>
    </source>
</evidence>
<keyword evidence="3" id="KW-1185">Reference proteome</keyword>
<accession>A0AAV9K120</accession>
<reference evidence="2 3" key="1">
    <citation type="submission" date="2023-10" db="EMBL/GenBank/DDBJ databases">
        <title>Genome-Wide Identification Analysis in wild type Solanum Pinnatisectum Reveals Some Genes Defensing Phytophthora Infestans.</title>
        <authorList>
            <person name="Sun C."/>
        </authorList>
    </citation>
    <scope>NUCLEOTIDE SEQUENCE [LARGE SCALE GENOMIC DNA]</scope>
    <source>
        <strain evidence="2">LQN</strain>
        <tissue evidence="2">Leaf</tissue>
    </source>
</reference>
<evidence type="ECO:0000256" key="1">
    <source>
        <dbReference type="SAM" id="Phobius"/>
    </source>
</evidence>
<evidence type="ECO:0000313" key="3">
    <source>
        <dbReference type="Proteomes" id="UP001311915"/>
    </source>
</evidence>
<organism evidence="2 3">
    <name type="scientific">Solanum pinnatisectum</name>
    <name type="common">tansyleaf nightshade</name>
    <dbReference type="NCBI Taxonomy" id="50273"/>
    <lineage>
        <taxon>Eukaryota</taxon>
        <taxon>Viridiplantae</taxon>
        <taxon>Streptophyta</taxon>
        <taxon>Embryophyta</taxon>
        <taxon>Tracheophyta</taxon>
        <taxon>Spermatophyta</taxon>
        <taxon>Magnoliopsida</taxon>
        <taxon>eudicotyledons</taxon>
        <taxon>Gunneridae</taxon>
        <taxon>Pentapetalae</taxon>
        <taxon>asterids</taxon>
        <taxon>lamiids</taxon>
        <taxon>Solanales</taxon>
        <taxon>Solanaceae</taxon>
        <taxon>Solanoideae</taxon>
        <taxon>Solaneae</taxon>
        <taxon>Solanum</taxon>
    </lineage>
</organism>
<keyword evidence="1" id="KW-0812">Transmembrane</keyword>
<dbReference type="AlphaFoldDB" id="A0AAV9K120"/>
<keyword evidence="1" id="KW-0472">Membrane</keyword>
<keyword evidence="1" id="KW-1133">Transmembrane helix</keyword>
<protein>
    <submittedName>
        <fullName evidence="2">Uncharacterized protein</fullName>
    </submittedName>
</protein>
<dbReference type="Proteomes" id="UP001311915">
    <property type="component" value="Unassembled WGS sequence"/>
</dbReference>
<feature type="transmembrane region" description="Helical" evidence="1">
    <location>
        <begin position="20"/>
        <end position="41"/>
    </location>
</feature>